<reference evidence="2 3" key="1">
    <citation type="submission" date="2024-09" db="EMBL/GenBank/DDBJ databases">
        <title>Chromosome-scale assembly of Riccia sorocarpa.</title>
        <authorList>
            <person name="Paukszto L."/>
        </authorList>
    </citation>
    <scope>NUCLEOTIDE SEQUENCE [LARGE SCALE GENOMIC DNA]</scope>
    <source>
        <strain evidence="2">LP-2024</strain>
        <tissue evidence="2">Aerial parts of the thallus</tissue>
    </source>
</reference>
<protein>
    <submittedName>
        <fullName evidence="2">Uncharacterized protein</fullName>
    </submittedName>
</protein>
<feature type="compositionally biased region" description="Basic and acidic residues" evidence="1">
    <location>
        <begin position="292"/>
        <end position="303"/>
    </location>
</feature>
<comment type="caution">
    <text evidence="2">The sequence shown here is derived from an EMBL/GenBank/DDBJ whole genome shotgun (WGS) entry which is preliminary data.</text>
</comment>
<evidence type="ECO:0000313" key="3">
    <source>
        <dbReference type="Proteomes" id="UP001633002"/>
    </source>
</evidence>
<evidence type="ECO:0000313" key="2">
    <source>
        <dbReference type="EMBL" id="KAL3686454.1"/>
    </source>
</evidence>
<keyword evidence="3" id="KW-1185">Reference proteome</keyword>
<proteinExistence type="predicted"/>
<feature type="region of interest" description="Disordered" evidence="1">
    <location>
        <begin position="229"/>
        <end position="303"/>
    </location>
</feature>
<accession>A0ABD3H8J6</accession>
<name>A0ABD3H8J6_9MARC</name>
<feature type="compositionally biased region" description="Polar residues" evidence="1">
    <location>
        <begin position="243"/>
        <end position="258"/>
    </location>
</feature>
<evidence type="ECO:0000256" key="1">
    <source>
        <dbReference type="SAM" id="MobiDB-lite"/>
    </source>
</evidence>
<sequence>MADNWGTLEDRLRLHVETESQIDAENNIEWRWVVQDSVDRCMATITDNELSTLVVSTKHSGSIGESRKFVQSYNVQAHTFNVRDRVETLSLAMIRDAFSLPKGVHSVPNSVKHERFASCFPHYDNVGKKIFVHTCTRQNWVPIIQVINIILLAQPRPQELHGKLALAIVSKVDGEPALDYDWATLVLSDVEREIKALQGHIAKTEKRKQKWIYVGIFIAHLCQHLAIEEDGRPDGNEDPIPQITGNEGSVDTDPQTGTEFEWTELGADVPPDSSPLQRRMQGKLSDSQYASAEDRKSPCDISM</sequence>
<dbReference type="Proteomes" id="UP001633002">
    <property type="component" value="Unassembled WGS sequence"/>
</dbReference>
<organism evidence="2 3">
    <name type="scientific">Riccia sorocarpa</name>
    <dbReference type="NCBI Taxonomy" id="122646"/>
    <lineage>
        <taxon>Eukaryota</taxon>
        <taxon>Viridiplantae</taxon>
        <taxon>Streptophyta</taxon>
        <taxon>Embryophyta</taxon>
        <taxon>Marchantiophyta</taxon>
        <taxon>Marchantiopsida</taxon>
        <taxon>Marchantiidae</taxon>
        <taxon>Marchantiales</taxon>
        <taxon>Ricciaceae</taxon>
        <taxon>Riccia</taxon>
    </lineage>
</organism>
<dbReference type="AlphaFoldDB" id="A0ABD3H8J6"/>
<dbReference type="EMBL" id="JBJQOH010000005">
    <property type="protein sequence ID" value="KAL3686454.1"/>
    <property type="molecule type" value="Genomic_DNA"/>
</dbReference>
<gene>
    <name evidence="2" type="ORF">R1sor_009028</name>
</gene>